<evidence type="ECO:0000313" key="3">
    <source>
        <dbReference type="Proteomes" id="UP000505210"/>
    </source>
</evidence>
<reference evidence="2 3" key="1">
    <citation type="submission" date="2020-05" db="EMBL/GenBank/DDBJ databases">
        <title>Complete genome sequence of of a novel Thermoleptolyngbya strain isolated from hot springs of Ganzi, Sichuan China.</title>
        <authorList>
            <person name="Tang J."/>
            <person name="Daroch M."/>
            <person name="Li L."/>
            <person name="Waleron K."/>
            <person name="Waleron M."/>
            <person name="Waleron M."/>
        </authorList>
    </citation>
    <scope>NUCLEOTIDE SEQUENCE [LARGE SCALE GENOMIC DNA]</scope>
    <source>
        <strain evidence="2 3">PKUAC-SCTA183</strain>
    </source>
</reference>
<dbReference type="RefSeq" id="WP_172358573.1">
    <property type="nucleotide sequence ID" value="NZ_CP053661.1"/>
</dbReference>
<organism evidence="2 3">
    <name type="scientific">Thermoleptolyngbya sichuanensis A183</name>
    <dbReference type="NCBI Taxonomy" id="2737172"/>
    <lineage>
        <taxon>Bacteria</taxon>
        <taxon>Bacillati</taxon>
        <taxon>Cyanobacteriota</taxon>
        <taxon>Cyanophyceae</taxon>
        <taxon>Oculatellales</taxon>
        <taxon>Oculatellaceae</taxon>
        <taxon>Thermoleptolyngbya</taxon>
        <taxon>Thermoleptolyngbya sichuanensis</taxon>
    </lineage>
</organism>
<proteinExistence type="predicted"/>
<feature type="compositionally biased region" description="Polar residues" evidence="1">
    <location>
        <begin position="92"/>
        <end position="103"/>
    </location>
</feature>
<feature type="region of interest" description="Disordered" evidence="1">
    <location>
        <begin position="90"/>
        <end position="129"/>
    </location>
</feature>
<keyword evidence="3" id="KW-1185">Reference proteome</keyword>
<dbReference type="KEGG" id="theu:HPC62_22290"/>
<gene>
    <name evidence="2" type="ORF">HPC62_22290</name>
</gene>
<dbReference type="EMBL" id="CP053661">
    <property type="protein sequence ID" value="QKD84551.1"/>
    <property type="molecule type" value="Genomic_DNA"/>
</dbReference>
<dbReference type="AlphaFoldDB" id="A0A6M8BLI2"/>
<name>A0A6M8BLI2_9CYAN</name>
<evidence type="ECO:0000313" key="2">
    <source>
        <dbReference type="EMBL" id="QKD84551.1"/>
    </source>
</evidence>
<protein>
    <submittedName>
        <fullName evidence="2">Uncharacterized protein</fullName>
    </submittedName>
</protein>
<evidence type="ECO:0000256" key="1">
    <source>
        <dbReference type="SAM" id="MobiDB-lite"/>
    </source>
</evidence>
<accession>A0A6M8BLI2</accession>
<dbReference type="Proteomes" id="UP000505210">
    <property type="component" value="Chromosome"/>
</dbReference>
<sequence length="129" mass="13347">MSIDPSQVPPPITPINGALGRLPEHSSDHPDVQVDTSVLNPALFPSLRSPVNTTLYSGSTPPAPPPVNTSILGSDVISSVATPRVSVLPGHTLSSVPTPTQSLLKDGVLPSIPPPKMPNLVGSQTLKKK</sequence>
<feature type="region of interest" description="Disordered" evidence="1">
    <location>
        <begin position="1"/>
        <end position="33"/>
    </location>
</feature>
<feature type="compositionally biased region" description="Basic and acidic residues" evidence="1">
    <location>
        <begin position="22"/>
        <end position="32"/>
    </location>
</feature>